<feature type="transmembrane region" description="Helical" evidence="6">
    <location>
        <begin position="133"/>
        <end position="155"/>
    </location>
</feature>
<evidence type="ECO:0000256" key="1">
    <source>
        <dbReference type="ARBA" id="ARBA00004651"/>
    </source>
</evidence>
<dbReference type="SUPFAM" id="SSF103473">
    <property type="entry name" value="MFS general substrate transporter"/>
    <property type="match status" value="1"/>
</dbReference>
<proteinExistence type="predicted"/>
<comment type="subcellular location">
    <subcellularLocation>
        <location evidence="1">Cell membrane</location>
        <topology evidence="1">Multi-pass membrane protein</topology>
    </subcellularLocation>
</comment>
<reference evidence="9" key="1">
    <citation type="journal article" date="2019" name="Int. J. Syst. Evol. Microbiol.">
        <title>The Global Catalogue of Microorganisms (GCM) 10K type strain sequencing project: providing services to taxonomists for standard genome sequencing and annotation.</title>
        <authorList>
            <consortium name="The Broad Institute Genomics Platform"/>
            <consortium name="The Broad Institute Genome Sequencing Center for Infectious Disease"/>
            <person name="Wu L."/>
            <person name="Ma J."/>
        </authorList>
    </citation>
    <scope>NUCLEOTIDE SEQUENCE [LARGE SCALE GENOMIC DNA]</scope>
    <source>
        <strain evidence="9">KACC 11904</strain>
    </source>
</reference>
<feature type="transmembrane region" description="Helical" evidence="6">
    <location>
        <begin position="351"/>
        <end position="374"/>
    </location>
</feature>
<feature type="transmembrane region" description="Helical" evidence="6">
    <location>
        <begin position="380"/>
        <end position="400"/>
    </location>
</feature>
<evidence type="ECO:0000259" key="7">
    <source>
        <dbReference type="PROSITE" id="PS50850"/>
    </source>
</evidence>
<keyword evidence="2" id="KW-0813">Transport</keyword>
<evidence type="ECO:0000256" key="4">
    <source>
        <dbReference type="ARBA" id="ARBA00022989"/>
    </source>
</evidence>
<feature type="domain" description="Major facilitator superfamily (MFS) profile" evidence="7">
    <location>
        <begin position="1"/>
        <end position="406"/>
    </location>
</feature>
<dbReference type="PANTHER" id="PTHR23518:SF2">
    <property type="entry name" value="MAJOR FACILITATOR SUPERFAMILY TRANSPORTER"/>
    <property type="match status" value="1"/>
</dbReference>
<organism evidence="8 9">
    <name type="scientific">Paenibacillus aestuarii</name>
    <dbReference type="NCBI Taxonomy" id="516965"/>
    <lineage>
        <taxon>Bacteria</taxon>
        <taxon>Bacillati</taxon>
        <taxon>Bacillota</taxon>
        <taxon>Bacilli</taxon>
        <taxon>Bacillales</taxon>
        <taxon>Paenibacillaceae</taxon>
        <taxon>Paenibacillus</taxon>
    </lineage>
</organism>
<evidence type="ECO:0000256" key="6">
    <source>
        <dbReference type="SAM" id="Phobius"/>
    </source>
</evidence>
<dbReference type="RefSeq" id="WP_377526974.1">
    <property type="nucleotide sequence ID" value="NZ_JAQFVF010000023.1"/>
</dbReference>
<dbReference type="Gene3D" id="1.20.1250.20">
    <property type="entry name" value="MFS general substrate transporter like domains"/>
    <property type="match status" value="1"/>
</dbReference>
<keyword evidence="3 6" id="KW-0812">Transmembrane</keyword>
<sequence length="410" mass="46040">MNLFRSIQGNARGCLLYEPLFILPYSMITTYVSVYMYELGVNEWQIGFITSLGLILQIFTSFISGYLTDRLGRRKALLYYDLLSWSIPTLIWALSQNFWYFLIAAVFNSFLRVPNTAWYCLLVEDTEPKDRSIIFRILQIIGVIGGLFAPLAGLLVHHFTLVPAVRILYIVFCISVTVMFIARNYATHETEIGLRKMKENTTVRLRDSLSEYIDVMKTVLSNRTLMTVFGVYICFNFQITLQNTYLSLYLVEALKISDALIGIFPAISSAAMLALIFLIIPRFQEKKARQYMIMGFALAIASKCLLIAALPGQIVPVILSTMLAASGSIIASPYLEAVVANAIDDEHRAKMFSILQVLVLLFISPSGVIGGWAYALDPRLPFMLIILAFAASIALIISLIRKEKNPVVEA</sequence>
<feature type="transmembrane region" description="Helical" evidence="6">
    <location>
        <begin position="20"/>
        <end position="38"/>
    </location>
</feature>
<keyword evidence="4 6" id="KW-1133">Transmembrane helix</keyword>
<gene>
    <name evidence="8" type="ORF">ACFPOG_31985</name>
</gene>
<feature type="transmembrane region" description="Helical" evidence="6">
    <location>
        <begin position="220"/>
        <end position="239"/>
    </location>
</feature>
<keyword evidence="5 6" id="KW-0472">Membrane</keyword>
<evidence type="ECO:0000256" key="2">
    <source>
        <dbReference type="ARBA" id="ARBA00022448"/>
    </source>
</evidence>
<keyword evidence="9" id="KW-1185">Reference proteome</keyword>
<feature type="transmembrane region" description="Helical" evidence="6">
    <location>
        <begin position="259"/>
        <end position="279"/>
    </location>
</feature>
<dbReference type="InterPro" id="IPR020846">
    <property type="entry name" value="MFS_dom"/>
</dbReference>
<evidence type="ECO:0000313" key="8">
    <source>
        <dbReference type="EMBL" id="MFC5452831.1"/>
    </source>
</evidence>
<dbReference type="InterPro" id="IPR036259">
    <property type="entry name" value="MFS_trans_sf"/>
</dbReference>
<feature type="transmembrane region" description="Helical" evidence="6">
    <location>
        <begin position="291"/>
        <end position="311"/>
    </location>
</feature>
<feature type="transmembrane region" description="Helical" evidence="6">
    <location>
        <begin position="44"/>
        <end position="65"/>
    </location>
</feature>
<dbReference type="PROSITE" id="PS50850">
    <property type="entry name" value="MFS"/>
    <property type="match status" value="1"/>
</dbReference>
<dbReference type="PANTHER" id="PTHR23518">
    <property type="entry name" value="C-METHYLTRANSFERASE"/>
    <property type="match status" value="1"/>
</dbReference>
<feature type="transmembrane region" description="Helical" evidence="6">
    <location>
        <begin position="77"/>
        <end position="94"/>
    </location>
</feature>
<dbReference type="Pfam" id="PF07690">
    <property type="entry name" value="MFS_1"/>
    <property type="match status" value="1"/>
</dbReference>
<dbReference type="EMBL" id="JBHSMJ010000065">
    <property type="protein sequence ID" value="MFC5452831.1"/>
    <property type="molecule type" value="Genomic_DNA"/>
</dbReference>
<feature type="transmembrane region" description="Helical" evidence="6">
    <location>
        <begin position="100"/>
        <end position="121"/>
    </location>
</feature>
<accession>A0ABW0KIW5</accession>
<dbReference type="InterPro" id="IPR011701">
    <property type="entry name" value="MFS"/>
</dbReference>
<evidence type="ECO:0000256" key="5">
    <source>
        <dbReference type="ARBA" id="ARBA00023136"/>
    </source>
</evidence>
<protein>
    <submittedName>
        <fullName evidence="8">MFS transporter</fullName>
    </submittedName>
</protein>
<name>A0ABW0KIW5_9BACL</name>
<evidence type="ECO:0000313" key="9">
    <source>
        <dbReference type="Proteomes" id="UP001596044"/>
    </source>
</evidence>
<comment type="caution">
    <text evidence="8">The sequence shown here is derived from an EMBL/GenBank/DDBJ whole genome shotgun (WGS) entry which is preliminary data.</text>
</comment>
<feature type="transmembrane region" description="Helical" evidence="6">
    <location>
        <begin position="167"/>
        <end position="186"/>
    </location>
</feature>
<feature type="transmembrane region" description="Helical" evidence="6">
    <location>
        <begin position="317"/>
        <end position="339"/>
    </location>
</feature>
<evidence type="ECO:0000256" key="3">
    <source>
        <dbReference type="ARBA" id="ARBA00022692"/>
    </source>
</evidence>
<dbReference type="Proteomes" id="UP001596044">
    <property type="component" value="Unassembled WGS sequence"/>
</dbReference>